<dbReference type="PANTHER" id="PTHR43569">
    <property type="entry name" value="AMIDOHYDROLASE"/>
    <property type="match status" value="1"/>
</dbReference>
<comment type="similarity">
    <text evidence="1">Belongs to the metallo-dependent hydrolases superfamily.</text>
</comment>
<sequence length="342" mass="37640">MSTTSLPIIARAEVRPDWLAQHTEAALEPDLPIIDPHHHLADINWGGYLEDDLLADLGSGHRIESTVFIQVGFAYRTSGPESLRPVGETERVVQIANAANASQQDTQICAGIVGFADLSMGAAVEEVLAAQIEAGKGRFRGIRCHAAAHDRFQYGVMHAPPLHVYLDPTFREGFARLAQFGLSFDSWAYHTQLPELTDLAKAFPDTAIVIDHVGAPLGVGPYAGQRGAVFAEWKKQLQRTAQFPNVSVKLGGLGMSVFGFPFHQQSKPPTSLELADAWRPYILTCIDLFGPERAMFESNFPVDKGTCSYAVLWNAFKHITSNMSADEKAQLYRGTAKRFYRI</sequence>
<dbReference type="RefSeq" id="WP_187724334.1">
    <property type="nucleotide sequence ID" value="NZ_CP060783.1"/>
</dbReference>
<accession>A0A7H0GKC3</accession>
<dbReference type="Pfam" id="PF04909">
    <property type="entry name" value="Amidohydro_2"/>
    <property type="match status" value="1"/>
</dbReference>
<dbReference type="PANTHER" id="PTHR43569:SF1">
    <property type="entry name" value="BLL3371 PROTEIN"/>
    <property type="match status" value="1"/>
</dbReference>
<dbReference type="Proteomes" id="UP000516028">
    <property type="component" value="Chromosome"/>
</dbReference>
<dbReference type="Gene3D" id="3.20.20.140">
    <property type="entry name" value="Metal-dependent hydrolases"/>
    <property type="match status" value="1"/>
</dbReference>
<evidence type="ECO:0000313" key="4">
    <source>
        <dbReference type="Proteomes" id="UP000516028"/>
    </source>
</evidence>
<dbReference type="GO" id="GO:0016787">
    <property type="term" value="F:hydrolase activity"/>
    <property type="evidence" value="ECO:0007669"/>
    <property type="project" value="UniProtKB-KW"/>
</dbReference>
<feature type="domain" description="Amidohydrolase-related" evidence="2">
    <location>
        <begin position="34"/>
        <end position="342"/>
    </location>
</feature>
<organism evidence="3 4">
    <name type="scientific">Diaphorobacter aerolatus</name>
    <dbReference type="NCBI Taxonomy" id="1288495"/>
    <lineage>
        <taxon>Bacteria</taxon>
        <taxon>Pseudomonadati</taxon>
        <taxon>Pseudomonadota</taxon>
        <taxon>Betaproteobacteria</taxon>
        <taxon>Burkholderiales</taxon>
        <taxon>Comamonadaceae</taxon>
        <taxon>Diaphorobacter</taxon>
    </lineage>
</organism>
<protein>
    <submittedName>
        <fullName evidence="3">Amidohydrolase family protein</fullName>
    </submittedName>
</protein>
<gene>
    <name evidence="3" type="ORF">H9K75_00280</name>
</gene>
<evidence type="ECO:0000313" key="3">
    <source>
        <dbReference type="EMBL" id="QNP48739.1"/>
    </source>
</evidence>
<proteinExistence type="inferred from homology"/>
<name>A0A7H0GKC3_9BURK</name>
<dbReference type="EMBL" id="CP060783">
    <property type="protein sequence ID" value="QNP48739.1"/>
    <property type="molecule type" value="Genomic_DNA"/>
</dbReference>
<dbReference type="InterPro" id="IPR032466">
    <property type="entry name" value="Metal_Hydrolase"/>
</dbReference>
<dbReference type="AlphaFoldDB" id="A0A7H0GKC3"/>
<dbReference type="InterPro" id="IPR006680">
    <property type="entry name" value="Amidohydro-rel"/>
</dbReference>
<dbReference type="KEGG" id="daer:H9K75_00280"/>
<dbReference type="SUPFAM" id="SSF51556">
    <property type="entry name" value="Metallo-dependent hydrolases"/>
    <property type="match status" value="1"/>
</dbReference>
<evidence type="ECO:0000256" key="1">
    <source>
        <dbReference type="ARBA" id="ARBA00038310"/>
    </source>
</evidence>
<evidence type="ECO:0000259" key="2">
    <source>
        <dbReference type="Pfam" id="PF04909"/>
    </source>
</evidence>
<keyword evidence="4" id="KW-1185">Reference proteome</keyword>
<dbReference type="InterPro" id="IPR052350">
    <property type="entry name" value="Metallo-dep_Lactonases"/>
</dbReference>
<reference evidence="3 4" key="1">
    <citation type="submission" date="2020-08" db="EMBL/GenBank/DDBJ databases">
        <title>Genome sequence of Diaphorobacter aerolatus KACC 16536T.</title>
        <authorList>
            <person name="Hyun D.-W."/>
            <person name="Bae J.-W."/>
        </authorList>
    </citation>
    <scope>NUCLEOTIDE SEQUENCE [LARGE SCALE GENOMIC DNA]</scope>
    <source>
        <strain evidence="3 4">KACC 16536</strain>
    </source>
</reference>
<keyword evidence="3" id="KW-0378">Hydrolase</keyword>